<dbReference type="PATRIC" id="fig|1262449.3.peg.353"/>
<dbReference type="PANTHER" id="PTHR30595:SF6">
    <property type="entry name" value="SCHLAFEN ALBA-2 DOMAIN-CONTAINING PROTEIN"/>
    <property type="match status" value="1"/>
</dbReference>
<evidence type="ECO:0000313" key="4">
    <source>
        <dbReference type="Proteomes" id="UP000028042"/>
    </source>
</evidence>
<dbReference type="Gene3D" id="3.30.565.60">
    <property type="match status" value="1"/>
</dbReference>
<evidence type="ECO:0000313" key="3">
    <source>
        <dbReference type="EMBL" id="KRU13438.1"/>
    </source>
</evidence>
<dbReference type="InterPro" id="IPR007421">
    <property type="entry name" value="Schlafen_AlbA_2_dom"/>
</dbReference>
<feature type="domain" description="Schlafen AlbA-2" evidence="1">
    <location>
        <begin position="6"/>
        <end position="121"/>
    </location>
</feature>
<dbReference type="InterPro" id="IPR038475">
    <property type="entry name" value="RecG_C_sf"/>
</dbReference>
<organism evidence="2 5">
    <name type="scientific">Clostridium pasteurianum DSM 525 = ATCC 6013</name>
    <dbReference type="NCBI Taxonomy" id="1262449"/>
    <lineage>
        <taxon>Bacteria</taxon>
        <taxon>Bacillati</taxon>
        <taxon>Bacillota</taxon>
        <taxon>Clostridia</taxon>
        <taxon>Eubacteriales</taxon>
        <taxon>Clostridiaceae</taxon>
        <taxon>Clostridium</taxon>
    </lineage>
</organism>
<dbReference type="KEGG" id="cpae:CPAST_c04620"/>
<reference evidence="2 5" key="1">
    <citation type="journal article" date="2015" name="Genome Announc.">
        <title>Complete Genome Sequence of the Nitrogen-Fixing and Solvent-Producing Clostridium pasteurianum DSM 525.</title>
        <authorList>
            <person name="Poehlein A."/>
            <person name="Grosse-Honebrink A."/>
            <person name="Zhang Y."/>
            <person name="Minton N.P."/>
            <person name="Daniel R."/>
        </authorList>
    </citation>
    <scope>NUCLEOTIDE SEQUENCE [LARGE SCALE GENOMIC DNA]</scope>
    <source>
        <strain evidence="2">DSM 525</strain>
        <strain evidence="5">DSM 525 / ATCC 6013</strain>
    </source>
</reference>
<dbReference type="Gene3D" id="3.30.950.30">
    <property type="entry name" value="Schlafen, AAA domain"/>
    <property type="match status" value="1"/>
</dbReference>
<dbReference type="GeneID" id="93072701"/>
<dbReference type="AlphaFoldDB" id="A0A0H3J1F3"/>
<dbReference type="InterPro" id="IPR036388">
    <property type="entry name" value="WH-like_DNA-bd_sf"/>
</dbReference>
<dbReference type="InterPro" id="IPR036390">
    <property type="entry name" value="WH_DNA-bd_sf"/>
</dbReference>
<dbReference type="RefSeq" id="WP_004455143.1">
    <property type="nucleotide sequence ID" value="NZ_ANZB01000001.1"/>
</dbReference>
<keyword evidence="5" id="KW-1185">Reference proteome</keyword>
<dbReference type="KEGG" id="cpat:CLPA_c04620"/>
<evidence type="ECO:0000313" key="2">
    <source>
        <dbReference type="EMBL" id="AJA50550.1"/>
    </source>
</evidence>
<accession>A0A0H3J1F3</accession>
<dbReference type="Pfam" id="PF04326">
    <property type="entry name" value="SLFN_AlbA_2"/>
    <property type="match status" value="1"/>
</dbReference>
<dbReference type="Gene3D" id="1.10.10.10">
    <property type="entry name" value="Winged helix-like DNA-binding domain superfamily/Winged helix DNA-binding domain"/>
    <property type="match status" value="1"/>
</dbReference>
<gene>
    <name evidence="2" type="ORF">CLPA_c04620</name>
    <name evidence="3" type="ORF">CP6013_02686</name>
</gene>
<evidence type="ECO:0000259" key="1">
    <source>
        <dbReference type="Pfam" id="PF04326"/>
    </source>
</evidence>
<dbReference type="Pfam" id="PF13749">
    <property type="entry name" value="HATPase_c_4"/>
    <property type="match status" value="1"/>
</dbReference>
<dbReference type="PANTHER" id="PTHR30595">
    <property type="entry name" value="GLPR-RELATED TRANSCRIPTIONAL REPRESSOR"/>
    <property type="match status" value="1"/>
</dbReference>
<dbReference type="EMBL" id="JPGY02000001">
    <property type="protein sequence ID" value="KRU13438.1"/>
    <property type="molecule type" value="Genomic_DNA"/>
</dbReference>
<protein>
    <submittedName>
        <fullName evidence="2 3">Transcriptional regulator</fullName>
    </submittedName>
</protein>
<name>A0A0H3J1F3_CLOPA</name>
<reference evidence="3 4" key="3">
    <citation type="journal article" name="Genome Announc.">
        <title>Improved Draft Genome Sequence of Clostridium pasteurianum Strain ATCC 6013 (DSM 525) Using a Hybrid Next-Generation Sequencing Approach.</title>
        <authorList>
            <person name="Pyne M.E."/>
            <person name="Utturkar S."/>
            <person name="Brown S.D."/>
            <person name="Moo-Young M."/>
            <person name="Chung D.A."/>
            <person name="Chou C.P."/>
        </authorList>
    </citation>
    <scope>NUCLEOTIDE SEQUENCE [LARGE SCALE GENOMIC DNA]</scope>
    <source>
        <strain evidence="3 4">ATCC 6013</strain>
    </source>
</reference>
<sequence length="430" mass="49106">MFELKETENVEFKRELNESIKKELIAFANTYGGEIYIGIDDDGKIIGLDNAKQDLEAVSNIIRDSIKPDLALITSVKIVIIEAKEIIKIEVLKGTKRPYHLISKGLKPSGVFVRHGITSAPATEDSIRQMIIESDGVIFENTRCINQELTFDYARKVFNEKQIGFEKSNQRTLGIINEDGYYTNLGLLFSDQCQHSIKCALYDGDTKLEFRDRKEFAGSILNQLDEAYEYISLQNKVESDFKGLNRVDREDYPYYAIREALINAVVHRDYGFSGSTLIHIFEDRIEFVSVGGLVAGLTLEDIMLGISESRNKNLAACFYRLKLIESYGTGIQRIYESYSKYKVEPEFKISQNAFVVILPNVNYKTNLEDNDEEVLKIITNRGKASRKDIEIELKLSKSTTTLILNRLIKEGKIQQEGKARNIKYHIKNKL</sequence>
<dbReference type="Proteomes" id="UP000028042">
    <property type="component" value="Unassembled WGS sequence"/>
</dbReference>
<reference evidence="3" key="2">
    <citation type="submission" date="2015-10" db="EMBL/GenBank/DDBJ databases">
        <title>Improved Draft Genome Sequence of Clostridium pasteurianum Strain ATCC 6013 (DSM 525) Using a Hybrid Next-Generation Sequencing Approach.</title>
        <authorList>
            <person name="Pyne M.E."/>
            <person name="Utturkar S.M."/>
            <person name="Brown S.D."/>
            <person name="Moo-Young M."/>
            <person name="Chung D.A."/>
            <person name="Chou P.C."/>
        </authorList>
    </citation>
    <scope>NUCLEOTIDE SEQUENCE</scope>
    <source>
        <strain evidence="3">ATCC 6013</strain>
    </source>
</reference>
<dbReference type="InterPro" id="IPR038461">
    <property type="entry name" value="Schlafen_AlbA_2_dom_sf"/>
</dbReference>
<evidence type="ECO:0000313" key="5">
    <source>
        <dbReference type="Proteomes" id="UP000030905"/>
    </source>
</evidence>
<dbReference type="Proteomes" id="UP000030905">
    <property type="component" value="Chromosome"/>
</dbReference>
<dbReference type="EMBL" id="CP009268">
    <property type="protein sequence ID" value="AJA50550.1"/>
    <property type="molecule type" value="Genomic_DNA"/>
</dbReference>
<proteinExistence type="predicted"/>
<dbReference type="SUPFAM" id="SSF46785">
    <property type="entry name" value="Winged helix' DNA-binding domain"/>
    <property type="match status" value="1"/>
</dbReference>
<dbReference type="eggNOG" id="COG2865">
    <property type="taxonomic scope" value="Bacteria"/>
</dbReference>